<name>G7H3D5_9ACTN</name>
<keyword evidence="4" id="KW-1185">Reference proteome</keyword>
<keyword evidence="1" id="KW-1133">Transmembrane helix</keyword>
<dbReference type="EMBL" id="BAEE01000056">
    <property type="protein sequence ID" value="GAB10360.1"/>
    <property type="molecule type" value="Genomic_DNA"/>
</dbReference>
<dbReference type="SMART" id="SM00014">
    <property type="entry name" value="acidPPc"/>
    <property type="match status" value="1"/>
</dbReference>
<evidence type="ECO:0000313" key="4">
    <source>
        <dbReference type="Proteomes" id="UP000035088"/>
    </source>
</evidence>
<organism evidence="3 4">
    <name type="scientific">Gordonia araii NBRC 100433</name>
    <dbReference type="NCBI Taxonomy" id="1073574"/>
    <lineage>
        <taxon>Bacteria</taxon>
        <taxon>Bacillati</taxon>
        <taxon>Actinomycetota</taxon>
        <taxon>Actinomycetes</taxon>
        <taxon>Mycobacteriales</taxon>
        <taxon>Gordoniaceae</taxon>
        <taxon>Gordonia</taxon>
    </lineage>
</organism>
<dbReference type="AlphaFoldDB" id="G7H3D5"/>
<dbReference type="Gene3D" id="1.20.144.10">
    <property type="entry name" value="Phosphatidic acid phosphatase type 2/haloperoxidase"/>
    <property type="match status" value="1"/>
</dbReference>
<reference evidence="3 4" key="1">
    <citation type="submission" date="2011-11" db="EMBL/GenBank/DDBJ databases">
        <title>Whole genome shotgun sequence of Gordonia araii NBRC 100433.</title>
        <authorList>
            <person name="Yoshida Y."/>
            <person name="Hosoyama A."/>
            <person name="Tsuchikane K."/>
            <person name="Katsumata H."/>
            <person name="Yamazaki S."/>
            <person name="Fujita N."/>
        </authorList>
    </citation>
    <scope>NUCLEOTIDE SEQUENCE [LARGE SCALE GENOMIC DNA]</scope>
    <source>
        <strain evidence="3 4">NBRC 100433</strain>
    </source>
</reference>
<protein>
    <recommendedName>
        <fullName evidence="2">Phosphatidic acid phosphatase type 2/haloperoxidase domain-containing protein</fullName>
    </recommendedName>
</protein>
<proteinExistence type="predicted"/>
<feature type="transmembrane region" description="Helical" evidence="1">
    <location>
        <begin position="130"/>
        <end position="150"/>
    </location>
</feature>
<feature type="transmembrane region" description="Helical" evidence="1">
    <location>
        <begin position="99"/>
        <end position="118"/>
    </location>
</feature>
<accession>G7H3D5</accession>
<dbReference type="PANTHER" id="PTHR14969:SF13">
    <property type="entry name" value="AT30094P"/>
    <property type="match status" value="1"/>
</dbReference>
<evidence type="ECO:0000259" key="2">
    <source>
        <dbReference type="SMART" id="SM00014"/>
    </source>
</evidence>
<dbReference type="SUPFAM" id="SSF48317">
    <property type="entry name" value="Acid phosphatase/Vanadium-dependent haloperoxidase"/>
    <property type="match status" value="1"/>
</dbReference>
<dbReference type="InterPro" id="IPR036938">
    <property type="entry name" value="PAP2/HPO_sf"/>
</dbReference>
<feature type="transmembrane region" description="Helical" evidence="1">
    <location>
        <begin position="28"/>
        <end position="52"/>
    </location>
</feature>
<feature type="transmembrane region" description="Helical" evidence="1">
    <location>
        <begin position="156"/>
        <end position="174"/>
    </location>
</feature>
<keyword evidence="1" id="KW-0812">Transmembrane</keyword>
<feature type="domain" description="Phosphatidic acid phosphatase type 2/haloperoxidase" evidence="2">
    <location>
        <begin position="58"/>
        <end position="171"/>
    </location>
</feature>
<dbReference type="CDD" id="cd03392">
    <property type="entry name" value="PAP2_like_2"/>
    <property type="match status" value="1"/>
</dbReference>
<dbReference type="Pfam" id="PF01569">
    <property type="entry name" value="PAP2"/>
    <property type="match status" value="1"/>
</dbReference>
<feature type="transmembrane region" description="Helical" evidence="1">
    <location>
        <begin position="59"/>
        <end position="79"/>
    </location>
</feature>
<sequence length="186" mass="20136">MTALPADAEVLDFVVDNRTGFWTSVSHVFSWIGSTGTLTAVVIIASLLFAAYRQWRSAAMVLLGSATAYWLMATLKSSIDRDRPPVEDRLAHAAFQSMPSGHAMMSAIVFGLIAVGLFRASSWIRDHPDVLLVAPILSIAIGLSRIYLGVHWMTDVVVGWTLGAIWIAIVAAIARIGMPRSRVTVA</sequence>
<dbReference type="PANTHER" id="PTHR14969">
    <property type="entry name" value="SPHINGOSINE-1-PHOSPHATE PHOSPHOHYDROLASE"/>
    <property type="match status" value="1"/>
</dbReference>
<evidence type="ECO:0000313" key="3">
    <source>
        <dbReference type="EMBL" id="GAB10360.1"/>
    </source>
</evidence>
<comment type="caution">
    <text evidence="3">The sequence shown here is derived from an EMBL/GenBank/DDBJ whole genome shotgun (WGS) entry which is preliminary data.</text>
</comment>
<evidence type="ECO:0000256" key="1">
    <source>
        <dbReference type="SAM" id="Phobius"/>
    </source>
</evidence>
<dbReference type="Proteomes" id="UP000035088">
    <property type="component" value="Unassembled WGS sequence"/>
</dbReference>
<keyword evidence="1" id="KW-0472">Membrane</keyword>
<dbReference type="InterPro" id="IPR000326">
    <property type="entry name" value="PAP2/HPO"/>
</dbReference>
<gene>
    <name evidence="3" type="ORF">GOARA_056_01080</name>
</gene>
<dbReference type="STRING" id="1073574.GOARA_056_01080"/>